<accession>A0A1F4WQ97</accession>
<comment type="cofactor">
    <cofactor evidence="1 7">
        <name>pyridoxal 5'-phosphate</name>
        <dbReference type="ChEBI" id="CHEBI:597326"/>
    </cofactor>
</comment>
<dbReference type="EC" id="2.8.1.7" evidence="3 8"/>
<evidence type="ECO:0000256" key="3">
    <source>
        <dbReference type="ARBA" id="ARBA00012239"/>
    </source>
</evidence>
<evidence type="ECO:0000256" key="8">
    <source>
        <dbReference type="RuleBase" id="RU004506"/>
    </source>
</evidence>
<evidence type="ECO:0000313" key="10">
    <source>
        <dbReference type="EMBL" id="OGC71539.1"/>
    </source>
</evidence>
<dbReference type="Proteomes" id="UP000176492">
    <property type="component" value="Unassembled WGS sequence"/>
</dbReference>
<dbReference type="GO" id="GO:0006534">
    <property type="term" value="P:cysteine metabolic process"/>
    <property type="evidence" value="ECO:0007669"/>
    <property type="project" value="UniProtKB-UniRule"/>
</dbReference>
<dbReference type="GO" id="GO:0031071">
    <property type="term" value="F:cysteine desulfurase activity"/>
    <property type="evidence" value="ECO:0007669"/>
    <property type="project" value="UniProtKB-UniRule"/>
</dbReference>
<dbReference type="AlphaFoldDB" id="A0A1F4WQ97"/>
<dbReference type="PANTHER" id="PTHR43586:SF8">
    <property type="entry name" value="CYSTEINE DESULFURASE 1, CHLOROPLASTIC"/>
    <property type="match status" value="1"/>
</dbReference>
<evidence type="ECO:0000256" key="2">
    <source>
        <dbReference type="ARBA" id="ARBA00010447"/>
    </source>
</evidence>
<comment type="similarity">
    <text evidence="2 8">Belongs to the class-V pyridoxal-phosphate-dependent aminotransferase family. Csd subfamily.</text>
</comment>
<dbReference type="InterPro" id="IPR015422">
    <property type="entry name" value="PyrdxlP-dep_Trfase_small"/>
</dbReference>
<dbReference type="Gene3D" id="3.40.640.10">
    <property type="entry name" value="Type I PLP-dependent aspartate aminotransferase-like (Major domain)"/>
    <property type="match status" value="1"/>
</dbReference>
<evidence type="ECO:0000256" key="5">
    <source>
        <dbReference type="ARBA" id="ARBA00022898"/>
    </source>
</evidence>
<dbReference type="Gene3D" id="3.90.1150.10">
    <property type="entry name" value="Aspartate Aminotransferase, domain 1"/>
    <property type="match status" value="1"/>
</dbReference>
<dbReference type="EMBL" id="MEVM01000005">
    <property type="protein sequence ID" value="OGC71539.1"/>
    <property type="molecule type" value="Genomic_DNA"/>
</dbReference>
<name>A0A1F4WQ97_UNCKA</name>
<comment type="catalytic activity">
    <reaction evidence="6 8">
        <text>(sulfur carrier)-H + L-cysteine = (sulfur carrier)-SH + L-alanine</text>
        <dbReference type="Rhea" id="RHEA:43892"/>
        <dbReference type="Rhea" id="RHEA-COMP:14737"/>
        <dbReference type="Rhea" id="RHEA-COMP:14739"/>
        <dbReference type="ChEBI" id="CHEBI:29917"/>
        <dbReference type="ChEBI" id="CHEBI:35235"/>
        <dbReference type="ChEBI" id="CHEBI:57972"/>
        <dbReference type="ChEBI" id="CHEBI:64428"/>
        <dbReference type="EC" id="2.8.1.7"/>
    </reaction>
</comment>
<dbReference type="GO" id="GO:0030170">
    <property type="term" value="F:pyridoxal phosphate binding"/>
    <property type="evidence" value="ECO:0007669"/>
    <property type="project" value="UniProtKB-UniRule"/>
</dbReference>
<evidence type="ECO:0000256" key="7">
    <source>
        <dbReference type="RuleBase" id="RU004504"/>
    </source>
</evidence>
<dbReference type="NCBIfam" id="TIGR01979">
    <property type="entry name" value="sufS"/>
    <property type="match status" value="1"/>
</dbReference>
<dbReference type="CDD" id="cd06453">
    <property type="entry name" value="SufS_like"/>
    <property type="match status" value="1"/>
</dbReference>
<keyword evidence="4 8" id="KW-0808">Transferase</keyword>
<dbReference type="SUPFAM" id="SSF53383">
    <property type="entry name" value="PLP-dependent transferases"/>
    <property type="match status" value="1"/>
</dbReference>
<dbReference type="InterPro" id="IPR020578">
    <property type="entry name" value="Aminotrans_V_PyrdxlP_BS"/>
</dbReference>
<sequence length="414" mass="46174">MKQKMGDVQKIRRDFPILHRKVHGKPLVYLDNAATTQKPRPVIDAISKYYEEYNANVHRGIHALAEEATAAYEGARSRVAEFIGARNSAEIIFTRGTTEAINLVAYSWGEKFLKKGDTVLLTLMEHHSNLVPWQLLAQRKKINLEFIHVTEEGFLEEPQETILRVKPKLLALTHVSNVLGTINPVRELIKFSKTLDPKPYILIDGAQAVPHFPVNVMDLGCDFYAFSSHKMLGPTGVGVLYGREEILRQMPPFLGGGEMIKEVYLRESKFKDPPYKFEAGTPNIADVIGLGAAVAYLNEAGMENIRAYDQELTAYALEKLFGVKDLTIYGSRDAARRGGVISFNVAGIHPHDLATILDEEGIAVRSGNHCAMPLHTHFKINASARASFALYNTKEEIDILVEGIKRAKKILLVS</sequence>
<evidence type="ECO:0000259" key="9">
    <source>
        <dbReference type="Pfam" id="PF00266"/>
    </source>
</evidence>
<dbReference type="InterPro" id="IPR015421">
    <property type="entry name" value="PyrdxlP-dep_Trfase_major"/>
</dbReference>
<dbReference type="InterPro" id="IPR000192">
    <property type="entry name" value="Aminotrans_V_dom"/>
</dbReference>
<dbReference type="PANTHER" id="PTHR43586">
    <property type="entry name" value="CYSTEINE DESULFURASE"/>
    <property type="match status" value="1"/>
</dbReference>
<dbReference type="InterPro" id="IPR015424">
    <property type="entry name" value="PyrdxlP-dep_Trfase"/>
</dbReference>
<dbReference type="Pfam" id="PF00266">
    <property type="entry name" value="Aminotran_5"/>
    <property type="match status" value="1"/>
</dbReference>
<organism evidence="10 11">
    <name type="scientific">candidate division WWE3 bacterium RIFCSPLOWO2_02_FULL_53_10</name>
    <dbReference type="NCBI Taxonomy" id="1802629"/>
    <lineage>
        <taxon>Bacteria</taxon>
        <taxon>Katanobacteria</taxon>
    </lineage>
</organism>
<comment type="caution">
    <text evidence="10">The sequence shown here is derived from an EMBL/GenBank/DDBJ whole genome shotgun (WGS) entry which is preliminary data.</text>
</comment>
<dbReference type="PROSITE" id="PS00595">
    <property type="entry name" value="AA_TRANSFER_CLASS_5"/>
    <property type="match status" value="1"/>
</dbReference>
<reference evidence="10 11" key="1">
    <citation type="journal article" date="2016" name="Nat. Commun.">
        <title>Thousands of microbial genomes shed light on interconnected biogeochemical processes in an aquifer system.</title>
        <authorList>
            <person name="Anantharaman K."/>
            <person name="Brown C.T."/>
            <person name="Hug L.A."/>
            <person name="Sharon I."/>
            <person name="Castelle C.J."/>
            <person name="Probst A.J."/>
            <person name="Thomas B.C."/>
            <person name="Singh A."/>
            <person name="Wilkins M.J."/>
            <person name="Karaoz U."/>
            <person name="Brodie E.L."/>
            <person name="Williams K.H."/>
            <person name="Hubbard S.S."/>
            <person name="Banfield J.F."/>
        </authorList>
    </citation>
    <scope>NUCLEOTIDE SEQUENCE [LARGE SCALE GENOMIC DNA]</scope>
</reference>
<protein>
    <recommendedName>
        <fullName evidence="3 8">Cysteine desulfurase</fullName>
        <ecNumber evidence="3 8">2.8.1.7</ecNumber>
    </recommendedName>
</protein>
<evidence type="ECO:0000256" key="1">
    <source>
        <dbReference type="ARBA" id="ARBA00001933"/>
    </source>
</evidence>
<evidence type="ECO:0000256" key="4">
    <source>
        <dbReference type="ARBA" id="ARBA00022679"/>
    </source>
</evidence>
<feature type="domain" description="Aminotransferase class V" evidence="9">
    <location>
        <begin position="28"/>
        <end position="400"/>
    </location>
</feature>
<keyword evidence="5 8" id="KW-0663">Pyridoxal phosphate</keyword>
<evidence type="ECO:0000313" key="11">
    <source>
        <dbReference type="Proteomes" id="UP000176492"/>
    </source>
</evidence>
<gene>
    <name evidence="10" type="ORF">A3J33_01985</name>
</gene>
<proteinExistence type="inferred from homology"/>
<evidence type="ECO:0000256" key="6">
    <source>
        <dbReference type="ARBA" id="ARBA00050776"/>
    </source>
</evidence>
<comment type="function">
    <text evidence="8">Catalyzes the removal of elemental sulfur and selenium atoms from L-cysteine, L-cystine, L-selenocysteine, and L-selenocystine to produce L-alanine.</text>
</comment>
<dbReference type="InterPro" id="IPR010970">
    <property type="entry name" value="Cys_dSase_SufS"/>
</dbReference>